<gene>
    <name evidence="1" type="ORF">F4162_05300</name>
</gene>
<dbReference type="EMBL" id="VYDO01000174">
    <property type="protein sequence ID" value="MYG38400.1"/>
    <property type="molecule type" value="Genomic_DNA"/>
</dbReference>
<proteinExistence type="predicted"/>
<comment type="caution">
    <text evidence="1">The sequence shown here is derived from an EMBL/GenBank/DDBJ whole genome shotgun (WGS) entry which is preliminary data.</text>
</comment>
<dbReference type="AlphaFoldDB" id="A0A6B1F4Z5"/>
<protein>
    <submittedName>
        <fullName evidence="1">Uncharacterized protein</fullName>
    </submittedName>
</protein>
<sequence>MDLLTNPFLRLGATMGDNRGRVMALAEEKSLAADEATAAAVQDAKAVLIHPKRRLKAEIGYLPGLEPQQASEMIATVQQNPINIRNLVAHLPSLARANLLAAGLIRVAGRLPKDEVAQWILALAHGHEAIAARPTVTLLNEERAAAGFPAVTDLQTVDAELRSQRQYYGQAMKQALNLLPSSLLVEVVTMAVDEATNHGNDQAPILMDDLVDGFEVEAQGFFEKETNAIRVLIQRIRRAAKREEASRMNHLVSQLENVVKNWDRVAQPIQVSVRSRGTKHDLSNDVAGEVRSLAIDLFNDHDLLDISRRLTAFQQVVFAEMDSVVERSRKDAAALNGIAQGRA</sequence>
<reference evidence="1" key="1">
    <citation type="submission" date="2019-09" db="EMBL/GenBank/DDBJ databases">
        <title>Characterisation of the sponge microbiome using genome-centric metagenomics.</title>
        <authorList>
            <person name="Engelberts J.P."/>
            <person name="Robbins S.J."/>
            <person name="De Goeij J.M."/>
            <person name="Aranda M."/>
            <person name="Bell S.C."/>
            <person name="Webster N.S."/>
        </authorList>
    </citation>
    <scope>NUCLEOTIDE SEQUENCE</scope>
    <source>
        <strain evidence="1">SB0676_bin_10</strain>
    </source>
</reference>
<evidence type="ECO:0000313" key="1">
    <source>
        <dbReference type="EMBL" id="MYG38400.1"/>
    </source>
</evidence>
<name>A0A6B1F4Z5_9SYNE</name>
<organism evidence="1">
    <name type="scientific">Synechococcus sp. SB0676_bin_10</name>
    <dbReference type="NCBI Taxonomy" id="2604869"/>
    <lineage>
        <taxon>Bacteria</taxon>
        <taxon>Bacillati</taxon>
        <taxon>Cyanobacteriota</taxon>
        <taxon>Cyanophyceae</taxon>
        <taxon>Synechococcales</taxon>
        <taxon>Synechococcaceae</taxon>
        <taxon>Synechococcus</taxon>
    </lineage>
</organism>
<accession>A0A6B1F4Z5</accession>